<sequence>MTQPAPPPEQSPQYPQGPPAQGGFGPPPQGAFGPPPQGQSPQGQPSQGQPPGFGPPVAPPPGGFGPPQPYQPTPLPAPPPGGGGGRRPGRRTAIVVSVVAATALIVGGGVWYATSSGGGSKDKTAAKPGGDGAAPTYEKPKEKVPADPKAFFTTKALQPKLPKGENTWKAEGSWLTDKVYAKASVEAIVGVDATSGKGLWRLPKPGESCAGSPDLGKGNIAVVVTGSKVHDDRGFKDACTEVTAFDVDTGEKLWTKSITVGYQKDKTVFNQVTISGDTAAVGGLYGGAAFDLRSGKVLWEPKQGEKCHDVGYAGGKRLVAVNSCGEFGSERYRVEILDPRTGASKGGHKLPDGVTSPSVISVQPVVVAVDSGKISGSGATDVFAFDEGSDRRTRIALPDDKYLHECGTASIVQDCRGITVGNGKLYAPTEQRDGAKEYSSTNDIVAFSLATGKTTGERVSAGDHSPIFPIRMDGGNVLVYKSSPVTQVVSLDGRTLKQEKVLLDATTRPSTLSPLRSELVFNHNKLFVSSDLLAQYSGSKETVMMYGFAAK</sequence>
<evidence type="ECO:0000313" key="5">
    <source>
        <dbReference type="Proteomes" id="UP000829992"/>
    </source>
</evidence>
<dbReference type="InterPro" id="IPR011047">
    <property type="entry name" value="Quinoprotein_ADH-like_sf"/>
</dbReference>
<dbReference type="Gene3D" id="2.40.128.630">
    <property type="match status" value="1"/>
</dbReference>
<evidence type="ECO:0000259" key="3">
    <source>
        <dbReference type="Pfam" id="PF13360"/>
    </source>
</evidence>
<dbReference type="SUPFAM" id="SSF50998">
    <property type="entry name" value="Quinoprotein alcohol dehydrogenase-like"/>
    <property type="match status" value="1"/>
</dbReference>
<feature type="transmembrane region" description="Helical" evidence="2">
    <location>
        <begin position="93"/>
        <end position="113"/>
    </location>
</feature>
<feature type="compositionally biased region" description="Low complexity" evidence="1">
    <location>
        <begin position="39"/>
        <end position="50"/>
    </location>
</feature>
<keyword evidence="2" id="KW-0472">Membrane</keyword>
<dbReference type="InterPro" id="IPR002372">
    <property type="entry name" value="PQQ_rpt_dom"/>
</dbReference>
<feature type="compositionally biased region" description="Pro residues" evidence="1">
    <location>
        <begin position="1"/>
        <end position="18"/>
    </location>
</feature>
<evidence type="ECO:0000256" key="1">
    <source>
        <dbReference type="SAM" id="MobiDB-lite"/>
    </source>
</evidence>
<name>A0ABY4PMY5_9ACTN</name>
<keyword evidence="5" id="KW-1185">Reference proteome</keyword>
<dbReference type="PANTHER" id="PTHR34512:SF30">
    <property type="entry name" value="OUTER MEMBRANE PROTEIN ASSEMBLY FACTOR BAMB"/>
    <property type="match status" value="1"/>
</dbReference>
<proteinExistence type="predicted"/>
<feature type="region of interest" description="Disordered" evidence="1">
    <location>
        <begin position="114"/>
        <end position="144"/>
    </location>
</feature>
<gene>
    <name evidence="4" type="ORF">M4V62_05020</name>
</gene>
<keyword evidence="2" id="KW-1133">Transmembrane helix</keyword>
<dbReference type="InterPro" id="IPR015943">
    <property type="entry name" value="WD40/YVTN_repeat-like_dom_sf"/>
</dbReference>
<dbReference type="Gene3D" id="2.130.10.10">
    <property type="entry name" value="YVTN repeat-like/Quinoprotein amine dehydrogenase"/>
    <property type="match status" value="1"/>
</dbReference>
<feature type="region of interest" description="Disordered" evidence="1">
    <location>
        <begin position="1"/>
        <end position="89"/>
    </location>
</feature>
<evidence type="ECO:0000256" key="2">
    <source>
        <dbReference type="SAM" id="Phobius"/>
    </source>
</evidence>
<dbReference type="RefSeq" id="WP_249586002.1">
    <property type="nucleotide sequence ID" value="NZ_BAAAQL010000002.1"/>
</dbReference>
<evidence type="ECO:0000313" key="4">
    <source>
        <dbReference type="EMBL" id="UQT54509.1"/>
    </source>
</evidence>
<feature type="compositionally biased region" description="Pro residues" evidence="1">
    <location>
        <begin position="52"/>
        <end position="81"/>
    </location>
</feature>
<dbReference type="EMBL" id="CP097289">
    <property type="protein sequence ID" value="UQT54509.1"/>
    <property type="molecule type" value="Genomic_DNA"/>
</dbReference>
<dbReference type="Pfam" id="PF13360">
    <property type="entry name" value="PQQ_2"/>
    <property type="match status" value="1"/>
</dbReference>
<feature type="domain" description="Pyrrolo-quinoline quinone repeat" evidence="3">
    <location>
        <begin position="178"/>
        <end position="303"/>
    </location>
</feature>
<reference evidence="4 5" key="1">
    <citation type="submission" date="2022-05" db="EMBL/GenBank/DDBJ databases">
        <authorList>
            <person name="Zhou X."/>
            <person name="Li K."/>
            <person name="Man Y."/>
        </authorList>
    </citation>
    <scope>NUCLEOTIDE SEQUENCE [LARGE SCALE GENOMIC DNA]</scope>
    <source>
        <strain evidence="4 5">MS405</strain>
    </source>
</reference>
<dbReference type="PANTHER" id="PTHR34512">
    <property type="entry name" value="CELL SURFACE PROTEIN"/>
    <property type="match status" value="1"/>
</dbReference>
<feature type="compositionally biased region" description="Pro residues" evidence="1">
    <location>
        <begin position="25"/>
        <end position="38"/>
    </location>
</feature>
<keyword evidence="2" id="KW-0812">Transmembrane</keyword>
<protein>
    <submittedName>
        <fullName evidence="4">PQQ-binding-like beta-propeller repeat protein</fullName>
    </submittedName>
</protein>
<dbReference type="Proteomes" id="UP000829992">
    <property type="component" value="Chromosome"/>
</dbReference>
<accession>A0ABY4PMY5</accession>
<organism evidence="4 5">
    <name type="scientific">Streptomyces durmitorensis</name>
    <dbReference type="NCBI Taxonomy" id="319947"/>
    <lineage>
        <taxon>Bacteria</taxon>
        <taxon>Bacillati</taxon>
        <taxon>Actinomycetota</taxon>
        <taxon>Actinomycetes</taxon>
        <taxon>Kitasatosporales</taxon>
        <taxon>Streptomycetaceae</taxon>
        <taxon>Streptomyces</taxon>
    </lineage>
</organism>